<sequence length="114" mass="12805">FFNNPRGLHLMAKCKFPISQLAPVAAHPVARWLWWGCLRCSGTSDRSCSLEFSGWLANAKSKDSQEASTIYCSHSHRNSFIPNVLQMSFSLFPSTTVGTLFLFIKISTFEASQR</sequence>
<name>A0A8C2YCL2_COTJA</name>
<evidence type="ECO:0000313" key="1">
    <source>
        <dbReference type="Ensembl" id="ENSCJPP00005016749.1"/>
    </source>
</evidence>
<accession>A0A8C2YCL2</accession>
<reference evidence="1" key="3">
    <citation type="submission" date="2025-09" db="UniProtKB">
        <authorList>
            <consortium name="Ensembl"/>
        </authorList>
    </citation>
    <scope>IDENTIFICATION</scope>
</reference>
<evidence type="ECO:0000313" key="2">
    <source>
        <dbReference type="Proteomes" id="UP000694412"/>
    </source>
</evidence>
<proteinExistence type="predicted"/>
<reference evidence="1" key="1">
    <citation type="submission" date="2015-11" db="EMBL/GenBank/DDBJ databases">
        <authorList>
            <consortium name="International Coturnix japonica Genome Analysis Consortium"/>
            <person name="Warren W."/>
            <person name="Burt D.W."/>
            <person name="Antin P.B."/>
            <person name="Lanford R."/>
            <person name="Gros J."/>
            <person name="Wilson R.K."/>
        </authorList>
    </citation>
    <scope>NUCLEOTIDE SEQUENCE [LARGE SCALE GENOMIC DNA]</scope>
</reference>
<keyword evidence="2" id="KW-1185">Reference proteome</keyword>
<reference evidence="1" key="2">
    <citation type="submission" date="2025-08" db="UniProtKB">
        <authorList>
            <consortium name="Ensembl"/>
        </authorList>
    </citation>
    <scope>IDENTIFICATION</scope>
</reference>
<organism evidence="1 2">
    <name type="scientific">Coturnix japonica</name>
    <name type="common">Japanese quail</name>
    <name type="synonym">Coturnix coturnix japonica</name>
    <dbReference type="NCBI Taxonomy" id="93934"/>
    <lineage>
        <taxon>Eukaryota</taxon>
        <taxon>Metazoa</taxon>
        <taxon>Chordata</taxon>
        <taxon>Craniata</taxon>
        <taxon>Vertebrata</taxon>
        <taxon>Euteleostomi</taxon>
        <taxon>Archelosauria</taxon>
        <taxon>Archosauria</taxon>
        <taxon>Dinosauria</taxon>
        <taxon>Saurischia</taxon>
        <taxon>Theropoda</taxon>
        <taxon>Coelurosauria</taxon>
        <taxon>Aves</taxon>
        <taxon>Neognathae</taxon>
        <taxon>Galloanserae</taxon>
        <taxon>Galliformes</taxon>
        <taxon>Phasianidae</taxon>
        <taxon>Perdicinae</taxon>
        <taxon>Coturnix</taxon>
    </lineage>
</organism>
<dbReference type="Ensembl" id="ENSCJPT00005023467.1">
    <property type="protein sequence ID" value="ENSCJPP00005016749.1"/>
    <property type="gene ID" value="ENSCJPG00005013740.1"/>
</dbReference>
<dbReference type="AlphaFoldDB" id="A0A8C2YCL2"/>
<protein>
    <submittedName>
        <fullName evidence="1">Uncharacterized protein</fullName>
    </submittedName>
</protein>
<dbReference type="Proteomes" id="UP000694412">
    <property type="component" value="Chromosome 9"/>
</dbReference>